<feature type="domain" description="Trs120/TRAPPC9 first Ig-like" evidence="2">
    <location>
        <begin position="502"/>
        <end position="627"/>
    </location>
</feature>
<evidence type="ECO:0000259" key="1">
    <source>
        <dbReference type="Pfam" id="PF08626"/>
    </source>
</evidence>
<comment type="caution">
    <text evidence="3">The sequence shown here is derived from an EMBL/GenBank/DDBJ whole genome shotgun (WGS) entry which is preliminary data.</text>
</comment>
<accession>A0AAU9ID10</accession>
<evidence type="ECO:0000313" key="3">
    <source>
        <dbReference type="EMBL" id="CAG9311322.1"/>
    </source>
</evidence>
<feature type="domain" description="Trs120/TRAPPC9 N-terminal" evidence="1">
    <location>
        <begin position="197"/>
        <end position="261"/>
    </location>
</feature>
<dbReference type="Gene3D" id="1.25.40.10">
    <property type="entry name" value="Tetratricopeptide repeat domain"/>
    <property type="match status" value="1"/>
</dbReference>
<dbReference type="Proteomes" id="UP001162131">
    <property type="component" value="Unassembled WGS sequence"/>
</dbReference>
<dbReference type="InterPro" id="IPR013935">
    <property type="entry name" value="Trs120_TRAPPC9"/>
</dbReference>
<dbReference type="AlphaFoldDB" id="A0AAU9ID10"/>
<dbReference type="InterPro" id="IPR011990">
    <property type="entry name" value="TPR-like_helical_dom_sf"/>
</dbReference>
<sequence length="973" mass="111223">MNFNQELEDIPKVHVLLIGVENLPDEKLQMYCDILATYSKISLESVNFTNEMRDLASNFSSTYSDGYVNYKFHIKNDIGASYPLHLFKNFLVVFGIGEHVSDIMSSYYFISKTAGSIPSCRLWRLLCFEPNEDDSKYEQEAKNLILFHPGLAHDRLCASVEIVLQDLTGMLIAEFGRLAEEMHVKECIYLPDENDFAKLKKKKNGRYIKLIGDLCLLLGSLIEANEEYVKALEAENKTSDWLWVAATYESIAATELMLSSGQYQNLEAILSKLGEAKFNYTKAKNPMLAIECQYRMAKLYINSGQKFKGIEIMTRVLDSEIDGVDQYDRVYVAKSLGDLCKSLGYHRKSGFFYKLAAHKCYDNMNYQDALKLMDEAAESYHIKKGEEGETATKLKADSSFNWTIHNQRENMKPWVRGQYQGWKNLQKLTLEYLKALSKKVSSSANKGSTVKYTWDLLAILHSSFTPELQTQLKLEIEQDAIHVPSEHLFRPLVQLTSLKPQKYSLEVNIENGDSPFLFNPFPDKGLNWITDCLNIVRAVMHNPLSFDVPLDHTRLLVEGAAECCPTSHTLPAHSTESFEYYIVPKTLGNLKIVGVHMQMLGLNCTIQVDPIEIEVMQRLPELKVQADQNKVVMLSSELRTINLSIKNISSEPLGNFKIYCEPSEVATFDTEQLETLKTLRSNSQAQLQVTLNAYKDSTNVKFSIRYSNSEGKIWLSDSVSLFMEVIAGVEILESRMEPLFEYSWWEDLHKVNPSMSEIGNSFGHRDKDRGINDHSFCKFIVKVVNRSKDDLEISALITNLSLVESQQVIIPPEQTHELSLLLERFENVTVIELNKRISIEWRSLGNNRRGKIDNLPYETPLFIYAEQPKVKFSAVHGNDGPFKNVWIKVTFEEDHKGDYLYLYPLKRLPDGNKKLLPQDLILIGSLAISLNEGEKECVHELKYLPLEKFGYCLVAAVGSKSCVRWWSHESWEL</sequence>
<dbReference type="PANTHER" id="PTHR21512">
    <property type="entry name" value="TRAFFICKING PROTEIN PARTICLE COMPLEX SUBUNIT 9"/>
    <property type="match status" value="1"/>
</dbReference>
<evidence type="ECO:0000259" key="2">
    <source>
        <dbReference type="Pfam" id="PF26254"/>
    </source>
</evidence>
<reference evidence="3" key="1">
    <citation type="submission" date="2021-09" db="EMBL/GenBank/DDBJ databases">
        <authorList>
            <consortium name="AG Swart"/>
            <person name="Singh M."/>
            <person name="Singh A."/>
            <person name="Seah K."/>
            <person name="Emmerich C."/>
        </authorList>
    </citation>
    <scope>NUCLEOTIDE SEQUENCE</scope>
    <source>
        <strain evidence="3">ATCC30299</strain>
    </source>
</reference>
<name>A0AAU9ID10_9CILI</name>
<evidence type="ECO:0008006" key="5">
    <source>
        <dbReference type="Google" id="ProtNLM"/>
    </source>
</evidence>
<organism evidence="3 4">
    <name type="scientific">Blepharisma stoltei</name>
    <dbReference type="NCBI Taxonomy" id="1481888"/>
    <lineage>
        <taxon>Eukaryota</taxon>
        <taxon>Sar</taxon>
        <taxon>Alveolata</taxon>
        <taxon>Ciliophora</taxon>
        <taxon>Postciliodesmatophora</taxon>
        <taxon>Heterotrichea</taxon>
        <taxon>Heterotrichida</taxon>
        <taxon>Blepharismidae</taxon>
        <taxon>Blepharisma</taxon>
    </lineage>
</organism>
<feature type="domain" description="Trs120/TRAPPC9 N-terminal" evidence="1">
    <location>
        <begin position="12"/>
        <end position="188"/>
    </location>
</feature>
<dbReference type="GO" id="GO:0005802">
    <property type="term" value="C:trans-Golgi network"/>
    <property type="evidence" value="ECO:0007669"/>
    <property type="project" value="TreeGrafter"/>
</dbReference>
<dbReference type="PANTHER" id="PTHR21512:SF5">
    <property type="entry name" value="TRAFFICKING PROTEIN PARTICLE COMPLEX SUBUNIT 9"/>
    <property type="match status" value="1"/>
</dbReference>
<protein>
    <recommendedName>
        <fullName evidence="5">Trafficking protein particle complex subunit 11</fullName>
    </recommendedName>
</protein>
<evidence type="ECO:0000313" key="4">
    <source>
        <dbReference type="Proteomes" id="UP001162131"/>
    </source>
</evidence>
<keyword evidence="4" id="KW-1185">Reference proteome</keyword>
<dbReference type="InterPro" id="IPR058565">
    <property type="entry name" value="Ig_TRAPPC9_Trs120_1st"/>
</dbReference>
<dbReference type="Pfam" id="PF08626">
    <property type="entry name" value="TRAPPC9-Trs120"/>
    <property type="match status" value="2"/>
</dbReference>
<dbReference type="InterPro" id="IPR058563">
    <property type="entry name" value="Trs120_TRAPPC9_N"/>
</dbReference>
<dbReference type="EMBL" id="CAJZBQ010000004">
    <property type="protein sequence ID" value="CAG9311322.1"/>
    <property type="molecule type" value="Genomic_DNA"/>
</dbReference>
<dbReference type="Pfam" id="PF26254">
    <property type="entry name" value="Ig_TRAPPC9-Trs120_1st"/>
    <property type="match status" value="1"/>
</dbReference>
<proteinExistence type="predicted"/>
<gene>
    <name evidence="3" type="ORF">BSTOLATCC_MIC3612</name>
</gene>